<sequence length="161" mass="17952">MKKSFAVYGKQDKECLFKYSIESRSRPVLNGNLFPSQSPLNSGALKRGACGSSSGISTPGKQNFHSPRKTLSGENFFFFLGHLSVIFHRGFDRNFVGKVGMLKREKFAMKPSVSLIAPVGIDNRFCIPISDDESWMGEGYSAINNKVDRWNSRGECSNKSR</sequence>
<dbReference type="AlphaFoldDB" id="A0AAV4TT44"/>
<evidence type="ECO:0000313" key="2">
    <source>
        <dbReference type="Proteomes" id="UP001054945"/>
    </source>
</evidence>
<gene>
    <name evidence="1" type="ORF">CEXT_205911</name>
</gene>
<organism evidence="1 2">
    <name type="scientific">Caerostris extrusa</name>
    <name type="common">Bark spider</name>
    <name type="synonym">Caerostris bankana</name>
    <dbReference type="NCBI Taxonomy" id="172846"/>
    <lineage>
        <taxon>Eukaryota</taxon>
        <taxon>Metazoa</taxon>
        <taxon>Ecdysozoa</taxon>
        <taxon>Arthropoda</taxon>
        <taxon>Chelicerata</taxon>
        <taxon>Arachnida</taxon>
        <taxon>Araneae</taxon>
        <taxon>Araneomorphae</taxon>
        <taxon>Entelegynae</taxon>
        <taxon>Araneoidea</taxon>
        <taxon>Araneidae</taxon>
        <taxon>Caerostris</taxon>
    </lineage>
</organism>
<dbReference type="EMBL" id="BPLR01011653">
    <property type="protein sequence ID" value="GIY47952.1"/>
    <property type="molecule type" value="Genomic_DNA"/>
</dbReference>
<accession>A0AAV4TT44</accession>
<reference evidence="1 2" key="1">
    <citation type="submission" date="2021-06" db="EMBL/GenBank/DDBJ databases">
        <title>Caerostris extrusa draft genome.</title>
        <authorList>
            <person name="Kono N."/>
            <person name="Arakawa K."/>
        </authorList>
    </citation>
    <scope>NUCLEOTIDE SEQUENCE [LARGE SCALE GENOMIC DNA]</scope>
</reference>
<proteinExistence type="predicted"/>
<keyword evidence="2" id="KW-1185">Reference proteome</keyword>
<comment type="caution">
    <text evidence="1">The sequence shown here is derived from an EMBL/GenBank/DDBJ whole genome shotgun (WGS) entry which is preliminary data.</text>
</comment>
<protein>
    <submittedName>
        <fullName evidence="1">Uncharacterized protein</fullName>
    </submittedName>
</protein>
<dbReference type="Proteomes" id="UP001054945">
    <property type="component" value="Unassembled WGS sequence"/>
</dbReference>
<name>A0AAV4TT44_CAEEX</name>
<evidence type="ECO:0000313" key="1">
    <source>
        <dbReference type="EMBL" id="GIY47952.1"/>
    </source>
</evidence>